<feature type="compositionally biased region" description="Basic and acidic residues" evidence="1">
    <location>
        <begin position="337"/>
        <end position="346"/>
    </location>
</feature>
<reference evidence="2 3" key="1">
    <citation type="journal article" date="2014" name="Mol. Biol. Evol.">
        <title>Massive expansion of Ubiquitination-related gene families within the Chlamydiae.</title>
        <authorList>
            <person name="Domman D."/>
            <person name="Collingro A."/>
            <person name="Lagkouvardos I."/>
            <person name="Gehre L."/>
            <person name="Weinmaier T."/>
            <person name="Rattei T."/>
            <person name="Subtil A."/>
            <person name="Horn M."/>
        </authorList>
    </citation>
    <scope>NUCLEOTIDE SEQUENCE [LARGE SCALE GENOMIC DNA]</scope>
    <source>
        <strain evidence="2 3">OEW1</strain>
    </source>
</reference>
<comment type="caution">
    <text evidence="2">The sequence shown here is derived from an EMBL/GenBank/DDBJ whole genome shotgun (WGS) entry which is preliminary data.</text>
</comment>
<evidence type="ECO:0000313" key="2">
    <source>
        <dbReference type="EMBL" id="KIA78697.1"/>
    </source>
</evidence>
<name>A0A0C1EC84_9BACT</name>
<proteinExistence type="predicted"/>
<protein>
    <submittedName>
        <fullName evidence="2">Uncharacterized protein</fullName>
    </submittedName>
</protein>
<dbReference type="RefSeq" id="WP_039376383.1">
    <property type="nucleotide sequence ID" value="NZ_JSAM01000010.1"/>
</dbReference>
<feature type="compositionally biased region" description="Basic and acidic residues" evidence="1">
    <location>
        <begin position="255"/>
        <end position="274"/>
    </location>
</feature>
<gene>
    <name evidence="2" type="ORF">DB43_DP00540</name>
</gene>
<feature type="compositionally biased region" description="Low complexity" evidence="1">
    <location>
        <begin position="276"/>
        <end position="299"/>
    </location>
</feature>
<feature type="region of interest" description="Disordered" evidence="1">
    <location>
        <begin position="196"/>
        <end position="215"/>
    </location>
</feature>
<feature type="compositionally biased region" description="Basic and acidic residues" evidence="1">
    <location>
        <begin position="220"/>
        <end position="241"/>
    </location>
</feature>
<organism evidence="2 3">
    <name type="scientific">Parachlamydia acanthamoebae</name>
    <dbReference type="NCBI Taxonomy" id="83552"/>
    <lineage>
        <taxon>Bacteria</taxon>
        <taxon>Pseudomonadati</taxon>
        <taxon>Chlamydiota</taxon>
        <taxon>Chlamydiia</taxon>
        <taxon>Parachlamydiales</taxon>
        <taxon>Parachlamydiaceae</taxon>
        <taxon>Parachlamydia</taxon>
    </lineage>
</organism>
<dbReference type="PATRIC" id="fig|83552.4.peg.134"/>
<accession>A0A0C1EC84</accession>
<evidence type="ECO:0000256" key="1">
    <source>
        <dbReference type="SAM" id="MobiDB-lite"/>
    </source>
</evidence>
<dbReference type="EMBL" id="JSAM01000010">
    <property type="protein sequence ID" value="KIA78697.1"/>
    <property type="molecule type" value="Genomic_DNA"/>
</dbReference>
<dbReference type="Proteomes" id="UP000031307">
    <property type="component" value="Unassembled WGS sequence"/>
</dbReference>
<sequence length="346" mass="38657">MSELAFPNTSAIAQNTVPEYLVKKYHLKQLEEIRRFIPLKKGSILDPFSRLAHRIAHFFQHFQFLRTSTIQKCLRKECAHQFDLELEKFSKLTNITPADIENFEKCYNQIQTIIKVFNGTKLEIGLNNLFKIYSWGLQEKRFNAAKSGQSLVLCHSGGRVFLIPAPPTAPAVIYTPNDSTTGLDKATLKSVQRGLNHVPPEEITNFKPEGPFGEKVKKKIDSVKERQAEKDPPHVIEDPAVRDQQAQEGGCCTEDEWKASERDYDPNEHEDHSRVGSGFSSSPPSSSTSQSVIPGSSSPRTGSLHDLGANDVNQPPATPGRVSQMAQIFGGVASQAQRERFARKEN</sequence>
<dbReference type="AlphaFoldDB" id="A0A0C1EC84"/>
<evidence type="ECO:0000313" key="3">
    <source>
        <dbReference type="Proteomes" id="UP000031307"/>
    </source>
</evidence>
<feature type="region of interest" description="Disordered" evidence="1">
    <location>
        <begin position="220"/>
        <end position="346"/>
    </location>
</feature>